<evidence type="ECO:0000313" key="2">
    <source>
        <dbReference type="Proteomes" id="UP000654075"/>
    </source>
</evidence>
<reference evidence="1" key="1">
    <citation type="submission" date="2021-02" db="EMBL/GenBank/DDBJ databases">
        <authorList>
            <person name="Dougan E. K."/>
            <person name="Rhodes N."/>
            <person name="Thang M."/>
            <person name="Chan C."/>
        </authorList>
    </citation>
    <scope>NUCLEOTIDE SEQUENCE</scope>
</reference>
<protein>
    <submittedName>
        <fullName evidence="1">Uncharacterized protein</fullName>
    </submittedName>
</protein>
<dbReference type="EMBL" id="CAJNNV010029045">
    <property type="protein sequence ID" value="CAE8626822.1"/>
    <property type="molecule type" value="Genomic_DNA"/>
</dbReference>
<comment type="caution">
    <text evidence="1">The sequence shown here is derived from an EMBL/GenBank/DDBJ whole genome shotgun (WGS) entry which is preliminary data.</text>
</comment>
<dbReference type="Proteomes" id="UP000654075">
    <property type="component" value="Unassembled WGS sequence"/>
</dbReference>
<dbReference type="AlphaFoldDB" id="A0A813GUR9"/>
<accession>A0A813GUR9</accession>
<evidence type="ECO:0000313" key="1">
    <source>
        <dbReference type="EMBL" id="CAE8626822.1"/>
    </source>
</evidence>
<sequence>MISYSLCRVYHSGYINCYPARDPDHRKPSGIWHMFVQRWPFSAPLSKLAKQADNSWQDKVSSYTQDSFARTLAGKQHMQDYMQAVRMLHGNAFGTLVDEGGRVQDLPSKSFWSEILAKTPGWFETFLEKSPQTFSVCVLRSLKLQLQQRSPAGKKLLQLIRKIERDGPVLLPTLAK</sequence>
<gene>
    <name evidence="1" type="ORF">PGLA1383_LOCUS43715</name>
</gene>
<keyword evidence="2" id="KW-1185">Reference proteome</keyword>
<proteinExistence type="predicted"/>
<organism evidence="1 2">
    <name type="scientific">Polarella glacialis</name>
    <name type="common">Dinoflagellate</name>
    <dbReference type="NCBI Taxonomy" id="89957"/>
    <lineage>
        <taxon>Eukaryota</taxon>
        <taxon>Sar</taxon>
        <taxon>Alveolata</taxon>
        <taxon>Dinophyceae</taxon>
        <taxon>Suessiales</taxon>
        <taxon>Suessiaceae</taxon>
        <taxon>Polarella</taxon>
    </lineage>
</organism>
<name>A0A813GUR9_POLGL</name>